<protein>
    <submittedName>
        <fullName evidence="3">Dihydroorotase</fullName>
    </submittedName>
</protein>
<proteinExistence type="predicted"/>
<comment type="caution">
    <text evidence="3">The sequence shown here is derived from an EMBL/GenBank/DDBJ whole genome shotgun (WGS) entry which is preliminary data.</text>
</comment>
<name>A0A7V2AV15_UNCEI</name>
<feature type="non-terminal residue" evidence="3">
    <location>
        <position position="181"/>
    </location>
</feature>
<dbReference type="GO" id="GO:0005737">
    <property type="term" value="C:cytoplasm"/>
    <property type="evidence" value="ECO:0007669"/>
    <property type="project" value="TreeGrafter"/>
</dbReference>
<feature type="domain" description="Dihydroorotase catalytic" evidence="2">
    <location>
        <begin position="58"/>
        <end position="175"/>
    </location>
</feature>
<evidence type="ECO:0000313" key="3">
    <source>
        <dbReference type="EMBL" id="HER43779.1"/>
    </source>
</evidence>
<dbReference type="GO" id="GO:0006145">
    <property type="term" value="P:purine nucleobase catabolic process"/>
    <property type="evidence" value="ECO:0007669"/>
    <property type="project" value="TreeGrafter"/>
</dbReference>
<accession>A0A7V2AV15</accession>
<dbReference type="PANTHER" id="PTHR43668">
    <property type="entry name" value="ALLANTOINASE"/>
    <property type="match status" value="1"/>
</dbReference>
<organism evidence="3">
    <name type="scientific">Eiseniibacteriota bacterium</name>
    <dbReference type="NCBI Taxonomy" id="2212470"/>
    <lineage>
        <taxon>Bacteria</taxon>
        <taxon>Candidatus Eiseniibacteriota</taxon>
    </lineage>
</organism>
<dbReference type="AlphaFoldDB" id="A0A7V2AV15"/>
<sequence length="181" mass="19610">MIDWKDKREFWITGARVADPESGKIRSGSVCVQKGVITEIAWQKSVSTDLPVLDAEGCLLAPGFIDIHTHLREPGYEEKETVKTGTAAAVAGGFTSIVCMANTDPVVDEPSVVEYIYKQAERAGACRVYVTAALTKGLAGQVINEYHFLKEAGAVALSDDGKYVTNSQVMRSALEYARHQG</sequence>
<dbReference type="InterPro" id="IPR050138">
    <property type="entry name" value="DHOase/Allantoinase_Hydrolase"/>
</dbReference>
<dbReference type="Pfam" id="PF12890">
    <property type="entry name" value="DHOase"/>
    <property type="match status" value="1"/>
</dbReference>
<gene>
    <name evidence="3" type="ORF">ENO08_04905</name>
</gene>
<dbReference type="SUPFAM" id="SSF51338">
    <property type="entry name" value="Composite domain of metallo-dependent hydrolases"/>
    <property type="match status" value="1"/>
</dbReference>
<dbReference type="Gene3D" id="2.30.40.10">
    <property type="entry name" value="Urease, subunit C, domain 1"/>
    <property type="match status" value="1"/>
</dbReference>
<dbReference type="Gene3D" id="3.20.20.140">
    <property type="entry name" value="Metal-dependent hydrolases"/>
    <property type="match status" value="1"/>
</dbReference>
<dbReference type="InterPro" id="IPR024403">
    <property type="entry name" value="DHOase_cat"/>
</dbReference>
<dbReference type="SUPFAM" id="SSF51556">
    <property type="entry name" value="Metallo-dependent hydrolases"/>
    <property type="match status" value="1"/>
</dbReference>
<dbReference type="InterPro" id="IPR032466">
    <property type="entry name" value="Metal_Hydrolase"/>
</dbReference>
<keyword evidence="1" id="KW-0665">Pyrimidine biosynthesis</keyword>
<dbReference type="PANTHER" id="PTHR43668:SF2">
    <property type="entry name" value="ALLANTOINASE"/>
    <property type="match status" value="1"/>
</dbReference>
<dbReference type="EMBL" id="DSEC01000343">
    <property type="protein sequence ID" value="HER43779.1"/>
    <property type="molecule type" value="Genomic_DNA"/>
</dbReference>
<evidence type="ECO:0000256" key="1">
    <source>
        <dbReference type="ARBA" id="ARBA00022975"/>
    </source>
</evidence>
<reference evidence="3" key="1">
    <citation type="journal article" date="2020" name="mSystems">
        <title>Genome- and Community-Level Interaction Insights into Carbon Utilization and Element Cycling Functions of Hydrothermarchaeota in Hydrothermal Sediment.</title>
        <authorList>
            <person name="Zhou Z."/>
            <person name="Liu Y."/>
            <person name="Xu W."/>
            <person name="Pan J."/>
            <person name="Luo Z.H."/>
            <person name="Li M."/>
        </authorList>
    </citation>
    <scope>NUCLEOTIDE SEQUENCE [LARGE SCALE GENOMIC DNA]</scope>
    <source>
        <strain evidence="3">SpSt-1233</strain>
    </source>
</reference>
<dbReference type="GO" id="GO:0004038">
    <property type="term" value="F:allantoinase activity"/>
    <property type="evidence" value="ECO:0007669"/>
    <property type="project" value="TreeGrafter"/>
</dbReference>
<dbReference type="InterPro" id="IPR011059">
    <property type="entry name" value="Metal-dep_hydrolase_composite"/>
</dbReference>
<dbReference type="Proteomes" id="UP000886069">
    <property type="component" value="Unassembled WGS sequence"/>
</dbReference>
<evidence type="ECO:0000259" key="2">
    <source>
        <dbReference type="Pfam" id="PF12890"/>
    </source>
</evidence>